<evidence type="ECO:0000313" key="7">
    <source>
        <dbReference type="EMBL" id="MDQ0167847.1"/>
    </source>
</evidence>
<evidence type="ECO:0000256" key="3">
    <source>
        <dbReference type="ARBA" id="ARBA00007592"/>
    </source>
</evidence>
<organism evidence="7 8">
    <name type="scientific">Caldalkalibacillus horti</name>
    <dbReference type="NCBI Taxonomy" id="77523"/>
    <lineage>
        <taxon>Bacteria</taxon>
        <taxon>Bacillati</taxon>
        <taxon>Bacillota</taxon>
        <taxon>Bacilli</taxon>
        <taxon>Bacillales</taxon>
        <taxon>Bacillaceae</taxon>
        <taxon>Caldalkalibacillus</taxon>
    </lineage>
</organism>
<evidence type="ECO:0000256" key="4">
    <source>
        <dbReference type="ARBA" id="ARBA00023239"/>
    </source>
</evidence>
<evidence type="ECO:0000256" key="2">
    <source>
        <dbReference type="ARBA" id="ARBA00004983"/>
    </source>
</evidence>
<comment type="catalytic activity">
    <reaction evidence="1 5">
        <text>5-dehydro-4-deoxy-D-glucarate + H(+) = 2,5-dioxopentanoate + CO2 + H2O</text>
        <dbReference type="Rhea" id="RHEA:24608"/>
        <dbReference type="ChEBI" id="CHEBI:15377"/>
        <dbReference type="ChEBI" id="CHEBI:15378"/>
        <dbReference type="ChEBI" id="CHEBI:16526"/>
        <dbReference type="ChEBI" id="CHEBI:42819"/>
        <dbReference type="ChEBI" id="CHEBI:58136"/>
        <dbReference type="EC" id="4.2.1.41"/>
    </reaction>
</comment>
<dbReference type="RefSeq" id="WP_307397093.1">
    <property type="nucleotide sequence ID" value="NZ_BAAADK010000049.1"/>
</dbReference>
<dbReference type="HAMAP" id="MF_00694">
    <property type="entry name" value="KDGDH"/>
    <property type="match status" value="1"/>
</dbReference>
<proteinExistence type="inferred from homology"/>
<comment type="similarity">
    <text evidence="3 5 6">Belongs to the DapA family.</text>
</comment>
<reference evidence="7 8" key="1">
    <citation type="submission" date="2023-07" db="EMBL/GenBank/DDBJ databases">
        <title>Genomic Encyclopedia of Type Strains, Phase IV (KMG-IV): sequencing the most valuable type-strain genomes for metagenomic binning, comparative biology and taxonomic classification.</title>
        <authorList>
            <person name="Goeker M."/>
        </authorList>
    </citation>
    <scope>NUCLEOTIDE SEQUENCE [LARGE SCALE GENOMIC DNA]</scope>
    <source>
        <strain evidence="7 8">DSM 12751</strain>
    </source>
</reference>
<dbReference type="EC" id="4.2.1.41" evidence="5"/>
<dbReference type="InterPro" id="IPR017655">
    <property type="entry name" value="Dehydro-deoxyglucarate_dehyd"/>
</dbReference>
<dbReference type="InterPro" id="IPR002220">
    <property type="entry name" value="DapA-like"/>
</dbReference>
<accession>A0ABT9W3N9</accession>
<keyword evidence="4 5" id="KW-0456">Lyase</keyword>
<dbReference type="Gene3D" id="3.20.20.70">
    <property type="entry name" value="Aldolase class I"/>
    <property type="match status" value="1"/>
</dbReference>
<evidence type="ECO:0000256" key="6">
    <source>
        <dbReference type="PIRNR" id="PIRNR001365"/>
    </source>
</evidence>
<name>A0ABT9W3N9_9BACI</name>
<dbReference type="Proteomes" id="UP001235840">
    <property type="component" value="Unassembled WGS sequence"/>
</dbReference>
<dbReference type="Pfam" id="PF00701">
    <property type="entry name" value="DHDPS"/>
    <property type="match status" value="1"/>
</dbReference>
<dbReference type="PANTHER" id="PTHR12128:SF19">
    <property type="entry name" value="5-DEHYDRO-4-DEOXYGLUCARATE DEHYDRATASE 2-RELATED"/>
    <property type="match status" value="1"/>
</dbReference>
<protein>
    <recommendedName>
        <fullName evidence="5">Probable 5-dehydro-4-deoxyglucarate dehydratase</fullName>
        <ecNumber evidence="5">4.2.1.41</ecNumber>
    </recommendedName>
    <alternativeName>
        <fullName evidence="5">5-keto-4-deoxy-glucarate dehydratase</fullName>
        <shortName evidence="5">KDGDH</shortName>
    </alternativeName>
</protein>
<dbReference type="SUPFAM" id="SSF51569">
    <property type="entry name" value="Aldolase"/>
    <property type="match status" value="1"/>
</dbReference>
<comment type="caution">
    <text evidence="7">The sequence shown here is derived from an EMBL/GenBank/DDBJ whole genome shotgun (WGS) entry which is preliminary data.</text>
</comment>
<dbReference type="PANTHER" id="PTHR12128">
    <property type="entry name" value="DIHYDRODIPICOLINATE SYNTHASE"/>
    <property type="match status" value="1"/>
</dbReference>
<dbReference type="SMART" id="SM01130">
    <property type="entry name" value="DHDPS"/>
    <property type="match status" value="1"/>
</dbReference>
<evidence type="ECO:0000256" key="1">
    <source>
        <dbReference type="ARBA" id="ARBA00001446"/>
    </source>
</evidence>
<dbReference type="NCBIfam" id="TIGR03249">
    <property type="entry name" value="KdgD"/>
    <property type="match status" value="1"/>
</dbReference>
<dbReference type="PIRSF" id="PIRSF001365">
    <property type="entry name" value="DHDPS"/>
    <property type="match status" value="1"/>
</dbReference>
<sequence>MTIVREAPKGILGFPTAPYDERGNIDENALGENIDFLIREGLTAIFIACGSGEFHAINNYEYQRMVEIAVSVTGGRVPVYTGVGGNITHAVEKVKLSEELGADGYLILPPYLIEGEQEGLYNYYKTIVESSSLNAILYQRDNAILQLPALERLVQEYPQIVGVKDGYGDMELNLEMIQSLGDRLEWLNGMPFAEITMPAYAGIGFSSYSSAISNYLPHLSRQYYQAILSGDHELVRRIYVDVFLPINRIRKSQKGYAISLIKAGMRIRGFNVANTVRPPVVPVSKEHYEDLEKIINLALEKYPLHQEESTHS</sequence>
<gene>
    <name evidence="7" type="ORF">J2S11_003776</name>
</gene>
<evidence type="ECO:0000313" key="8">
    <source>
        <dbReference type="Proteomes" id="UP001235840"/>
    </source>
</evidence>
<keyword evidence="8" id="KW-1185">Reference proteome</keyword>
<dbReference type="GO" id="GO:0047448">
    <property type="term" value="F:5-dehydro-4-deoxyglucarate dehydratase activity"/>
    <property type="evidence" value="ECO:0007669"/>
    <property type="project" value="UniProtKB-EC"/>
</dbReference>
<dbReference type="NCBIfam" id="NF002958">
    <property type="entry name" value="PRK03620.1"/>
    <property type="match status" value="1"/>
</dbReference>
<dbReference type="InterPro" id="IPR013785">
    <property type="entry name" value="Aldolase_TIM"/>
</dbReference>
<comment type="pathway">
    <text evidence="2 5">Carbohydrate acid metabolism; D-glucarate degradation; 2,5-dioxopentanoate from D-glucarate: step 2/2.</text>
</comment>
<dbReference type="EMBL" id="JAUSTY010000020">
    <property type="protein sequence ID" value="MDQ0167847.1"/>
    <property type="molecule type" value="Genomic_DNA"/>
</dbReference>
<evidence type="ECO:0000256" key="5">
    <source>
        <dbReference type="HAMAP-Rule" id="MF_00694"/>
    </source>
</evidence>